<organism evidence="1 2">
    <name type="scientific">Protopolystoma xenopodis</name>
    <dbReference type="NCBI Taxonomy" id="117903"/>
    <lineage>
        <taxon>Eukaryota</taxon>
        <taxon>Metazoa</taxon>
        <taxon>Spiralia</taxon>
        <taxon>Lophotrochozoa</taxon>
        <taxon>Platyhelminthes</taxon>
        <taxon>Monogenea</taxon>
        <taxon>Polyopisthocotylea</taxon>
        <taxon>Polystomatidea</taxon>
        <taxon>Polystomatidae</taxon>
        <taxon>Protopolystoma</taxon>
    </lineage>
</organism>
<evidence type="ECO:0000313" key="1">
    <source>
        <dbReference type="EMBL" id="VEL37362.1"/>
    </source>
</evidence>
<name>A0A448XI54_9PLAT</name>
<reference evidence="1" key="1">
    <citation type="submission" date="2018-11" db="EMBL/GenBank/DDBJ databases">
        <authorList>
            <consortium name="Pathogen Informatics"/>
        </authorList>
    </citation>
    <scope>NUCLEOTIDE SEQUENCE</scope>
</reference>
<protein>
    <submittedName>
        <fullName evidence="1">Uncharacterized protein</fullName>
    </submittedName>
</protein>
<accession>A0A448XI54</accession>
<dbReference type="AlphaFoldDB" id="A0A448XI54"/>
<comment type="caution">
    <text evidence="1">The sequence shown here is derived from an EMBL/GenBank/DDBJ whole genome shotgun (WGS) entry which is preliminary data.</text>
</comment>
<gene>
    <name evidence="1" type="ORF">PXEA_LOCUS30802</name>
</gene>
<keyword evidence="2" id="KW-1185">Reference proteome</keyword>
<sequence length="187" mass="20417">MVITSIPQSCLPHLPTPLFLTTQICCICEVLVQLEDTDRLRQLFQSLPSLLINQALLGGSLEDDGLATPESQTVCPAVCSASFNITPNQLSTIEPESDYFVGTAFTSKATTDPKEAIKSSIAEREHESGVTAVRQPSWSTIWSGQNVCPTAVRQTGWSAESNPKSGKLPENYGNFIQFTFSEMQCKK</sequence>
<evidence type="ECO:0000313" key="2">
    <source>
        <dbReference type="Proteomes" id="UP000784294"/>
    </source>
</evidence>
<dbReference type="Proteomes" id="UP000784294">
    <property type="component" value="Unassembled WGS sequence"/>
</dbReference>
<proteinExistence type="predicted"/>
<dbReference type="EMBL" id="CAAALY010254730">
    <property type="protein sequence ID" value="VEL37362.1"/>
    <property type="molecule type" value="Genomic_DNA"/>
</dbReference>